<feature type="compositionally biased region" description="Polar residues" evidence="5">
    <location>
        <begin position="870"/>
        <end position="881"/>
    </location>
</feature>
<feature type="region of interest" description="Disordered" evidence="5">
    <location>
        <begin position="931"/>
        <end position="954"/>
    </location>
</feature>
<feature type="compositionally biased region" description="Low complexity" evidence="5">
    <location>
        <begin position="882"/>
        <end position="899"/>
    </location>
</feature>
<feature type="region of interest" description="Disordered" evidence="5">
    <location>
        <begin position="440"/>
        <end position="484"/>
    </location>
</feature>
<proteinExistence type="predicted"/>
<feature type="region of interest" description="Disordered" evidence="5">
    <location>
        <begin position="548"/>
        <end position="677"/>
    </location>
</feature>
<reference evidence="8" key="1">
    <citation type="submission" date="2023-02" db="EMBL/GenBank/DDBJ databases">
        <authorList>
            <person name="Palmer J.M."/>
        </authorList>
    </citation>
    <scope>NUCLEOTIDE SEQUENCE</scope>
    <source>
        <strain evidence="8">FW57</strain>
    </source>
</reference>
<comment type="subcellular location">
    <subcellularLocation>
        <location evidence="1">Membrane</location>
        <topology evidence="1">Multi-pass membrane protein</topology>
    </subcellularLocation>
</comment>
<dbReference type="AlphaFoldDB" id="A0AAD4EZJ1"/>
<dbReference type="PANTHER" id="PTHR39469:SF1">
    <property type="entry name" value="DUF4203 DOMAIN-CONTAINING PROTEIN"/>
    <property type="match status" value="1"/>
</dbReference>
<dbReference type="EMBL" id="JAHCVI010000001">
    <property type="protein sequence ID" value="KAG7290316.1"/>
    <property type="molecule type" value="Genomic_DNA"/>
</dbReference>
<feature type="compositionally biased region" description="Basic and acidic residues" evidence="5">
    <location>
        <begin position="647"/>
        <end position="656"/>
    </location>
</feature>
<evidence type="ECO:0000256" key="5">
    <source>
        <dbReference type="SAM" id="MobiDB-lite"/>
    </source>
</evidence>
<feature type="compositionally biased region" description="Polar residues" evidence="5">
    <location>
        <begin position="772"/>
        <end position="785"/>
    </location>
</feature>
<comment type="caution">
    <text evidence="8">The sequence shown here is derived from an EMBL/GenBank/DDBJ whole genome shotgun (WGS) entry which is preliminary data.</text>
</comment>
<evidence type="ECO:0000256" key="3">
    <source>
        <dbReference type="ARBA" id="ARBA00022989"/>
    </source>
</evidence>
<feature type="compositionally biased region" description="Low complexity" evidence="5">
    <location>
        <begin position="440"/>
        <end position="453"/>
    </location>
</feature>
<organism evidence="8 9">
    <name type="scientific">Staphylotrichum longicolle</name>
    <dbReference type="NCBI Taxonomy" id="669026"/>
    <lineage>
        <taxon>Eukaryota</taxon>
        <taxon>Fungi</taxon>
        <taxon>Dikarya</taxon>
        <taxon>Ascomycota</taxon>
        <taxon>Pezizomycotina</taxon>
        <taxon>Sordariomycetes</taxon>
        <taxon>Sordariomycetidae</taxon>
        <taxon>Sordariales</taxon>
        <taxon>Chaetomiaceae</taxon>
        <taxon>Staphylotrichum</taxon>
    </lineage>
</organism>
<gene>
    <name evidence="8" type="ORF">NEMBOFW57_000315</name>
</gene>
<keyword evidence="3 6" id="KW-1133">Transmembrane helix</keyword>
<feature type="compositionally biased region" description="Polar residues" evidence="5">
    <location>
        <begin position="518"/>
        <end position="530"/>
    </location>
</feature>
<feature type="region of interest" description="Disordered" evidence="5">
    <location>
        <begin position="717"/>
        <end position="799"/>
    </location>
</feature>
<keyword evidence="4 6" id="KW-0472">Membrane</keyword>
<dbReference type="PANTHER" id="PTHR39469">
    <property type="entry name" value="CHROMOSOME 1, WHOLE GENOME SHOTGUN SEQUENCE"/>
    <property type="match status" value="1"/>
</dbReference>
<feature type="compositionally biased region" description="Polar residues" evidence="5">
    <location>
        <begin position="628"/>
        <end position="637"/>
    </location>
</feature>
<evidence type="ECO:0000256" key="6">
    <source>
        <dbReference type="SAM" id="Phobius"/>
    </source>
</evidence>
<evidence type="ECO:0000313" key="8">
    <source>
        <dbReference type="EMBL" id="KAG7290316.1"/>
    </source>
</evidence>
<feature type="transmembrane region" description="Helical" evidence="6">
    <location>
        <begin position="178"/>
        <end position="197"/>
    </location>
</feature>
<evidence type="ECO:0000256" key="2">
    <source>
        <dbReference type="ARBA" id="ARBA00022692"/>
    </source>
</evidence>
<dbReference type="GO" id="GO:0016020">
    <property type="term" value="C:membrane"/>
    <property type="evidence" value="ECO:0007669"/>
    <property type="project" value="UniProtKB-SubCell"/>
</dbReference>
<evidence type="ECO:0000256" key="4">
    <source>
        <dbReference type="ARBA" id="ARBA00023136"/>
    </source>
</evidence>
<feature type="region of interest" description="Disordered" evidence="5">
    <location>
        <begin position="823"/>
        <end position="845"/>
    </location>
</feature>
<evidence type="ECO:0000256" key="1">
    <source>
        <dbReference type="ARBA" id="ARBA00004141"/>
    </source>
</evidence>
<dbReference type="Proteomes" id="UP001197093">
    <property type="component" value="Unassembled WGS sequence"/>
</dbReference>
<feature type="domain" description="TM7S3/TM198-like" evidence="7">
    <location>
        <begin position="99"/>
        <end position="302"/>
    </location>
</feature>
<dbReference type="Pfam" id="PF13886">
    <property type="entry name" value="TM7S3_TM198"/>
    <property type="match status" value="1"/>
</dbReference>
<feature type="transmembrane region" description="Helical" evidence="6">
    <location>
        <begin position="148"/>
        <end position="171"/>
    </location>
</feature>
<feature type="region of interest" description="Disordered" evidence="5">
    <location>
        <begin position="512"/>
        <end position="536"/>
    </location>
</feature>
<keyword evidence="9" id="KW-1185">Reference proteome</keyword>
<name>A0AAD4EZJ1_9PEZI</name>
<feature type="compositionally biased region" description="Low complexity" evidence="5">
    <location>
        <begin position="560"/>
        <end position="571"/>
    </location>
</feature>
<feature type="transmembrane region" description="Helical" evidence="6">
    <location>
        <begin position="121"/>
        <end position="142"/>
    </location>
</feature>
<sequence>MRTRTRLDGFGIKLVELGLRLLRPSFCAVQLSDDPGQEELVESGARPFALRATNLTSTALTTPRPTDDAGATLFNTTTALPAGQLPLEPAITPGWAVAGTILIGAGTVYALTGIRAKRVQTFFSTAFLVALGTTVLILYLMTPPVSNAVQGAFVVAAVCTGAALGGLAVLFKDLAECLGCLLGGVALSMWLLTLRPGGLVQNFNAKVVFITVFGAGAFCLYFSHWTRMYGLMACIAFSGATAAVLGIDCFSRAGLKEFWAYIWELNDKLFPDGADTYPLTRGIKVELAVIILIFIVSIVSQLRLWRLIRDRRNKKSKDESSDEEPALPDEEENVGRLLEEATKRERREWERRYGNGGSVSPESPDSGVGDMESKRASATTTTEVVSPGDLPVKIDAEQGIIEKDPGDGRVTVRVVDDDRPAADGADVAIHETDEDVLGASAASATKGSSRAGSEPAIVPLPFKVPTPKKKGDSASINVSEEDRSSVAAIADDEEHGHGVLSQAADVENVARMARHSGHTQGRLSQCSSGDVSRDDVAGGRYEALMFASRMTREDTDSVVATLDDASTSGDADTADLDWSPPEERLKDGAESENKKGVETGEQASSEPTTGEVEGDVAVPRVPEDPHQPTLTEPTTPSAGEPAEGTNPDDHKQKEVAADNTARTAGDPSLNDPESTASLRTTVARLTKLNLPPALPDVALTYRTNEWAKHLSIAETPVPEALQTPQPPLDAPIEEPAYLDIVELQKTATNGAPPPAAPKASGSKAHHGHQRSNSKASLSSSETTGFTPPESVSGHKPAPYRSASMMMKHRSSAVLAEPIAEEDGEARGLPGAHSADASLPTPDLATQPKTQTLIGMREKLLRSRASGIVTPYSNDPSDLSLATTTPTTTVTTPSSSSDIDLPLDLDDLPLSQRLSILRQSTAGSLPAAVTAETTPFNSHQPQRGSTPSNSTVRPDAVRQAQLARFRNSVAADLREAALPPAIVGGVVVGGNGAGGARRLSGSSATIFAGQGMGIVGSASLSSLHLAGSSGSVPGAGMWMAGYPVAPAAAGAAPGLYPAATGTTGYAAVPMGGGYEAFGFGGGEERGGALRSMEMQRSIMMGQMDAEAQRRMVEKMGKKRFEREFEERMRSGELLGVHRDAMKKLQGSVKG</sequence>
<feature type="compositionally biased region" description="Basic and acidic residues" evidence="5">
    <location>
        <begin position="333"/>
        <end position="353"/>
    </location>
</feature>
<feature type="compositionally biased region" description="Polar residues" evidence="5">
    <location>
        <begin position="931"/>
        <end position="951"/>
    </location>
</feature>
<accession>A0AAD4EZJ1</accession>
<protein>
    <recommendedName>
        <fullName evidence="7">TM7S3/TM198-like domain-containing protein</fullName>
    </recommendedName>
</protein>
<feature type="region of interest" description="Disordered" evidence="5">
    <location>
        <begin position="315"/>
        <end position="386"/>
    </location>
</feature>
<feature type="transmembrane region" description="Helical" evidence="6">
    <location>
        <begin position="95"/>
        <end position="114"/>
    </location>
</feature>
<evidence type="ECO:0000259" key="7">
    <source>
        <dbReference type="Pfam" id="PF13886"/>
    </source>
</evidence>
<feature type="region of interest" description="Disordered" evidence="5">
    <location>
        <begin position="867"/>
        <end position="901"/>
    </location>
</feature>
<dbReference type="InterPro" id="IPR025256">
    <property type="entry name" value="TM7S3/TM198-like_dom"/>
</dbReference>
<evidence type="ECO:0000313" key="9">
    <source>
        <dbReference type="Proteomes" id="UP001197093"/>
    </source>
</evidence>
<feature type="compositionally biased region" description="Basic and acidic residues" evidence="5">
    <location>
        <begin position="581"/>
        <end position="598"/>
    </location>
</feature>
<feature type="transmembrane region" description="Helical" evidence="6">
    <location>
        <begin position="287"/>
        <end position="305"/>
    </location>
</feature>
<feature type="transmembrane region" description="Helical" evidence="6">
    <location>
        <begin position="203"/>
        <end position="222"/>
    </location>
</feature>
<keyword evidence="2 6" id="KW-0812">Transmembrane</keyword>
<feature type="compositionally biased region" description="Acidic residues" evidence="5">
    <location>
        <begin position="320"/>
        <end position="332"/>
    </location>
</feature>